<keyword evidence="3" id="KW-0547">Nucleotide-binding</keyword>
<feature type="transmembrane region" description="Helical" evidence="7">
    <location>
        <begin position="62"/>
        <end position="83"/>
    </location>
</feature>
<feature type="domain" description="ABC transmembrane type-1" evidence="9">
    <location>
        <begin position="20"/>
        <end position="306"/>
    </location>
</feature>
<accession>A0ABV8GNS2</accession>
<evidence type="ECO:0000256" key="3">
    <source>
        <dbReference type="ARBA" id="ARBA00022741"/>
    </source>
</evidence>
<evidence type="ECO:0000256" key="2">
    <source>
        <dbReference type="ARBA" id="ARBA00022692"/>
    </source>
</evidence>
<keyword evidence="6 7" id="KW-0472">Membrane</keyword>
<keyword evidence="11" id="KW-1185">Reference proteome</keyword>
<comment type="subcellular location">
    <subcellularLocation>
        <location evidence="1">Cell membrane</location>
        <topology evidence="1">Multi-pass membrane protein</topology>
    </subcellularLocation>
</comment>
<dbReference type="InterPro" id="IPR039421">
    <property type="entry name" value="Type_1_exporter"/>
</dbReference>
<dbReference type="InterPro" id="IPR003593">
    <property type="entry name" value="AAA+_ATPase"/>
</dbReference>
<evidence type="ECO:0000313" key="11">
    <source>
        <dbReference type="Proteomes" id="UP001595851"/>
    </source>
</evidence>
<dbReference type="SUPFAM" id="SSF52540">
    <property type="entry name" value="P-loop containing nucleoside triphosphate hydrolases"/>
    <property type="match status" value="1"/>
</dbReference>
<gene>
    <name evidence="10" type="ORF">ACFOY2_50930</name>
</gene>
<dbReference type="InterPro" id="IPR036640">
    <property type="entry name" value="ABC1_TM_sf"/>
</dbReference>
<dbReference type="EMBL" id="JBHSBI010000047">
    <property type="protein sequence ID" value="MFC4015605.1"/>
    <property type="molecule type" value="Genomic_DNA"/>
</dbReference>
<dbReference type="Pfam" id="PF00005">
    <property type="entry name" value="ABC_tran"/>
    <property type="match status" value="1"/>
</dbReference>
<keyword evidence="2 7" id="KW-0812">Transmembrane</keyword>
<evidence type="ECO:0000256" key="7">
    <source>
        <dbReference type="SAM" id="Phobius"/>
    </source>
</evidence>
<comment type="caution">
    <text evidence="10">The sequence shown here is derived from an EMBL/GenBank/DDBJ whole genome shotgun (WGS) entry which is preliminary data.</text>
</comment>
<dbReference type="InterPro" id="IPR003439">
    <property type="entry name" value="ABC_transporter-like_ATP-bd"/>
</dbReference>
<name>A0ABV8GNS2_9ACTN</name>
<sequence>MTGWLRTGRLTLGISREIGLALCLLHALVGACSFLSPLLLAVGLRPLVDGAAANDASQAVTGAVLTGLALLLDMLAPTGYRWATIRMRERSTMVVQRRLLALSVRAPRLEHFERPEYWDRLQLLKHGAETLANGLSLVVVGPIVLIQLTATTVLLGGLHPLLFAVPVVAIPAALLNRRAEAINRNAELRTAAERRTTQDLFTLATTAAAGMEVRLYGLRQELLSRHRQAAREVHRRTEAALLRSTAVGAGGWLLFAVVYVGAVVLVLSQAVAGRSTPGDVAMALGLAGAVVSASGRLSDMAMSVMRVRTVSDHYHWMEEQVPRTPRDRLLPTPERLTRGVELHDVTFSYAGAARPSLSGFSLRLPAGSIVAVVGENGAGKSTLVKLLCGMYQPDEGQVTIDGADLAAIDLTAYRERVTAAFQDFVRFEFPLKESVGVGHPPLMGDDAAVRTALARAGAASFAERLPHGLETQLGQTWQEGVDLSGGQWQKLALARSMLRPSPLLVILDEPTASLDPQTEHALFEQMAADARAGRADGRVTMLVSHRFSTVRMADLIVVLDRGRIAEQGTHEQLVAKGGLYAELYQLQSRAYR</sequence>
<dbReference type="InterPro" id="IPR011527">
    <property type="entry name" value="ABC1_TM_dom"/>
</dbReference>
<evidence type="ECO:0000313" key="10">
    <source>
        <dbReference type="EMBL" id="MFC4015605.1"/>
    </source>
</evidence>
<dbReference type="InterPro" id="IPR027417">
    <property type="entry name" value="P-loop_NTPase"/>
</dbReference>
<dbReference type="GO" id="GO:0005524">
    <property type="term" value="F:ATP binding"/>
    <property type="evidence" value="ECO:0007669"/>
    <property type="project" value="UniProtKB-KW"/>
</dbReference>
<evidence type="ECO:0000259" key="8">
    <source>
        <dbReference type="PROSITE" id="PS50893"/>
    </source>
</evidence>
<reference evidence="11" key="1">
    <citation type="journal article" date="2019" name="Int. J. Syst. Evol. Microbiol.">
        <title>The Global Catalogue of Microorganisms (GCM) 10K type strain sequencing project: providing services to taxonomists for standard genome sequencing and annotation.</title>
        <authorList>
            <consortium name="The Broad Institute Genomics Platform"/>
            <consortium name="The Broad Institute Genome Sequencing Center for Infectious Disease"/>
            <person name="Wu L."/>
            <person name="Ma J."/>
        </authorList>
    </citation>
    <scope>NUCLEOTIDE SEQUENCE [LARGE SCALE GENOMIC DNA]</scope>
    <source>
        <strain evidence="11">TBRC 1276</strain>
    </source>
</reference>
<organism evidence="10 11">
    <name type="scientific">Nonomuraea purpurea</name>
    <dbReference type="NCBI Taxonomy" id="1849276"/>
    <lineage>
        <taxon>Bacteria</taxon>
        <taxon>Bacillati</taxon>
        <taxon>Actinomycetota</taxon>
        <taxon>Actinomycetes</taxon>
        <taxon>Streptosporangiales</taxon>
        <taxon>Streptosporangiaceae</taxon>
        <taxon>Nonomuraea</taxon>
    </lineage>
</organism>
<keyword evidence="5 7" id="KW-1133">Transmembrane helix</keyword>
<dbReference type="PANTHER" id="PTHR43394">
    <property type="entry name" value="ATP-DEPENDENT PERMEASE MDL1, MITOCHONDRIAL"/>
    <property type="match status" value="1"/>
</dbReference>
<dbReference type="Proteomes" id="UP001595851">
    <property type="component" value="Unassembled WGS sequence"/>
</dbReference>
<protein>
    <submittedName>
        <fullName evidence="10">ABC transporter ATP-binding protein</fullName>
    </submittedName>
</protein>
<evidence type="ECO:0000256" key="5">
    <source>
        <dbReference type="ARBA" id="ARBA00022989"/>
    </source>
</evidence>
<dbReference type="PROSITE" id="PS00211">
    <property type="entry name" value="ABC_TRANSPORTER_1"/>
    <property type="match status" value="1"/>
</dbReference>
<dbReference type="PROSITE" id="PS51257">
    <property type="entry name" value="PROKAR_LIPOPROTEIN"/>
    <property type="match status" value="1"/>
</dbReference>
<feature type="domain" description="ABC transporter" evidence="8">
    <location>
        <begin position="340"/>
        <end position="586"/>
    </location>
</feature>
<feature type="transmembrane region" description="Helical" evidence="7">
    <location>
        <begin position="280"/>
        <end position="298"/>
    </location>
</feature>
<dbReference type="Gene3D" id="1.20.1560.10">
    <property type="entry name" value="ABC transporter type 1, transmembrane domain"/>
    <property type="match status" value="1"/>
</dbReference>
<dbReference type="InterPro" id="IPR017871">
    <property type="entry name" value="ABC_transporter-like_CS"/>
</dbReference>
<dbReference type="PROSITE" id="PS50929">
    <property type="entry name" value="ABC_TM1F"/>
    <property type="match status" value="1"/>
</dbReference>
<feature type="transmembrane region" description="Helical" evidence="7">
    <location>
        <begin position="130"/>
        <end position="150"/>
    </location>
</feature>
<evidence type="ECO:0000256" key="4">
    <source>
        <dbReference type="ARBA" id="ARBA00022840"/>
    </source>
</evidence>
<dbReference type="PROSITE" id="PS50893">
    <property type="entry name" value="ABC_TRANSPORTER_2"/>
    <property type="match status" value="1"/>
</dbReference>
<evidence type="ECO:0000256" key="1">
    <source>
        <dbReference type="ARBA" id="ARBA00004651"/>
    </source>
</evidence>
<dbReference type="RefSeq" id="WP_379535418.1">
    <property type="nucleotide sequence ID" value="NZ_JBHSBI010000047.1"/>
</dbReference>
<feature type="transmembrane region" description="Helical" evidence="7">
    <location>
        <begin position="245"/>
        <end position="268"/>
    </location>
</feature>
<dbReference type="SUPFAM" id="SSF90123">
    <property type="entry name" value="ABC transporter transmembrane region"/>
    <property type="match status" value="1"/>
</dbReference>
<proteinExistence type="predicted"/>
<dbReference type="SMART" id="SM00382">
    <property type="entry name" value="AAA"/>
    <property type="match status" value="1"/>
</dbReference>
<dbReference type="Gene3D" id="3.40.50.300">
    <property type="entry name" value="P-loop containing nucleotide triphosphate hydrolases"/>
    <property type="match status" value="1"/>
</dbReference>
<feature type="transmembrane region" description="Helical" evidence="7">
    <location>
        <begin position="156"/>
        <end position="175"/>
    </location>
</feature>
<feature type="transmembrane region" description="Helical" evidence="7">
    <location>
        <begin position="20"/>
        <end position="42"/>
    </location>
</feature>
<keyword evidence="4 10" id="KW-0067">ATP-binding</keyword>
<evidence type="ECO:0000256" key="6">
    <source>
        <dbReference type="ARBA" id="ARBA00023136"/>
    </source>
</evidence>
<dbReference type="PANTHER" id="PTHR43394:SF1">
    <property type="entry name" value="ATP-BINDING CASSETTE SUB-FAMILY B MEMBER 10, MITOCHONDRIAL"/>
    <property type="match status" value="1"/>
</dbReference>
<evidence type="ECO:0000259" key="9">
    <source>
        <dbReference type="PROSITE" id="PS50929"/>
    </source>
</evidence>